<dbReference type="InterPro" id="IPR034601">
    <property type="entry name" value="LAMTOR4"/>
</dbReference>
<reference evidence="5 6" key="1">
    <citation type="journal article" date="2018" name="Genome Res.">
        <title>The genomic architecture and molecular evolution of ant odorant receptors.</title>
        <authorList>
            <person name="McKenzie S.K."/>
            <person name="Kronauer D.J.C."/>
        </authorList>
    </citation>
    <scope>NUCLEOTIDE SEQUENCE [LARGE SCALE GENOMIC DNA]</scope>
    <source>
        <strain evidence="5">Clonal line C1</strain>
    </source>
</reference>
<keyword evidence="3" id="KW-0458">Lysosome</keyword>
<dbReference type="Gene3D" id="3.30.450.30">
    <property type="entry name" value="Dynein light chain 2a, cytoplasmic"/>
    <property type="match status" value="1"/>
</dbReference>
<dbReference type="EMBL" id="QOIP01000004">
    <property type="protein sequence ID" value="RLU23933.1"/>
    <property type="molecule type" value="Genomic_DNA"/>
</dbReference>
<dbReference type="GO" id="GO:0071230">
    <property type="term" value="P:cellular response to amino acid stimulus"/>
    <property type="evidence" value="ECO:0007669"/>
    <property type="project" value="InterPro"/>
</dbReference>
<dbReference type="GO" id="GO:0005085">
    <property type="term" value="F:guanyl-nucleotide exchange factor activity"/>
    <property type="evidence" value="ECO:0007669"/>
    <property type="project" value="TreeGrafter"/>
</dbReference>
<dbReference type="OrthoDB" id="275011at2759"/>
<name>A0A3L8DUS9_OOCBI</name>
<evidence type="ECO:0000313" key="6">
    <source>
        <dbReference type="Proteomes" id="UP000279307"/>
    </source>
</evidence>
<protein>
    <recommendedName>
        <fullName evidence="4">Late endosomal/lysosomal adaptor and MAPK and MTOR activator 4</fullName>
    </recommendedName>
</protein>
<dbReference type="AlphaFoldDB" id="A0A3L8DUS9"/>
<dbReference type="GO" id="GO:0071986">
    <property type="term" value="C:Ragulator complex"/>
    <property type="evidence" value="ECO:0007669"/>
    <property type="project" value="InterPro"/>
</dbReference>
<sequence>MTLCRPLTLSSHKMLALERIPDQTGYLVLTEDGAVLTSGGDLENDERMANVITGLVTLTNKVDSKAFPSHDAFEKISITYKDHCYVICLSNKKIYVVKRKLPVPTAAITEQQPTVEV</sequence>
<evidence type="ECO:0000256" key="2">
    <source>
        <dbReference type="ARBA" id="ARBA00010627"/>
    </source>
</evidence>
<organism evidence="5 6">
    <name type="scientific">Ooceraea biroi</name>
    <name type="common">Clonal raider ant</name>
    <name type="synonym">Cerapachys biroi</name>
    <dbReference type="NCBI Taxonomy" id="2015173"/>
    <lineage>
        <taxon>Eukaryota</taxon>
        <taxon>Metazoa</taxon>
        <taxon>Ecdysozoa</taxon>
        <taxon>Arthropoda</taxon>
        <taxon>Hexapoda</taxon>
        <taxon>Insecta</taxon>
        <taxon>Pterygota</taxon>
        <taxon>Neoptera</taxon>
        <taxon>Endopterygota</taxon>
        <taxon>Hymenoptera</taxon>
        <taxon>Apocrita</taxon>
        <taxon>Aculeata</taxon>
        <taxon>Formicoidea</taxon>
        <taxon>Formicidae</taxon>
        <taxon>Dorylinae</taxon>
        <taxon>Ooceraea</taxon>
    </lineage>
</organism>
<evidence type="ECO:0000256" key="3">
    <source>
        <dbReference type="ARBA" id="ARBA00023228"/>
    </source>
</evidence>
<dbReference type="Proteomes" id="UP000279307">
    <property type="component" value="Chromosome 4"/>
</dbReference>
<accession>A0A3L8DUS9</accession>
<dbReference type="SUPFAM" id="SSF103196">
    <property type="entry name" value="Roadblock/LC7 domain"/>
    <property type="match status" value="1"/>
</dbReference>
<gene>
    <name evidence="5" type="ORF">DMN91_004141</name>
</gene>
<evidence type="ECO:0000313" key="5">
    <source>
        <dbReference type="EMBL" id="RLU23933.1"/>
    </source>
</evidence>
<dbReference type="PANTHER" id="PTHR33967">
    <property type="entry name" value="RAGULATOR COMPLEX PROTEIN LAMTOR4"/>
    <property type="match status" value="1"/>
</dbReference>
<proteinExistence type="inferred from homology"/>
<evidence type="ECO:0000256" key="4">
    <source>
        <dbReference type="ARBA" id="ARBA00032690"/>
    </source>
</evidence>
<dbReference type="GO" id="GO:0005764">
    <property type="term" value="C:lysosome"/>
    <property type="evidence" value="ECO:0007669"/>
    <property type="project" value="UniProtKB-SubCell"/>
</dbReference>
<comment type="caution">
    <text evidence="5">The sequence shown here is derived from an EMBL/GenBank/DDBJ whole genome shotgun (WGS) entry which is preliminary data.</text>
</comment>
<comment type="similarity">
    <text evidence="2">Belongs to the LAMTOR4 family.</text>
</comment>
<dbReference type="GO" id="GO:0032008">
    <property type="term" value="P:positive regulation of TOR signaling"/>
    <property type="evidence" value="ECO:0007669"/>
    <property type="project" value="InterPro"/>
</dbReference>
<evidence type="ECO:0000256" key="1">
    <source>
        <dbReference type="ARBA" id="ARBA00004371"/>
    </source>
</evidence>
<comment type="subcellular location">
    <subcellularLocation>
        <location evidence="1">Lysosome</location>
    </subcellularLocation>
</comment>
<dbReference type="PANTHER" id="PTHR33967:SF1">
    <property type="entry name" value="RAGULATOR COMPLEX PROTEIN LAMTOR4"/>
    <property type="match status" value="1"/>
</dbReference>